<dbReference type="Proteomes" id="UP000781932">
    <property type="component" value="Unassembled WGS sequence"/>
</dbReference>
<accession>A0A9P6I1Q4</accession>
<feature type="signal peptide" evidence="2">
    <location>
        <begin position="1"/>
        <end position="18"/>
    </location>
</feature>
<feature type="chain" id="PRO_5040267532" evidence="2">
    <location>
        <begin position="19"/>
        <end position="239"/>
    </location>
</feature>
<evidence type="ECO:0000256" key="2">
    <source>
        <dbReference type="SAM" id="SignalP"/>
    </source>
</evidence>
<dbReference type="GeneID" id="62168046"/>
<evidence type="ECO:0000256" key="1">
    <source>
        <dbReference type="SAM" id="MobiDB-lite"/>
    </source>
</evidence>
<organism evidence="3 4">
    <name type="scientific">Colletotrichum karsti</name>
    <dbReference type="NCBI Taxonomy" id="1095194"/>
    <lineage>
        <taxon>Eukaryota</taxon>
        <taxon>Fungi</taxon>
        <taxon>Dikarya</taxon>
        <taxon>Ascomycota</taxon>
        <taxon>Pezizomycotina</taxon>
        <taxon>Sordariomycetes</taxon>
        <taxon>Hypocreomycetidae</taxon>
        <taxon>Glomerellales</taxon>
        <taxon>Glomerellaceae</taxon>
        <taxon>Colletotrichum</taxon>
        <taxon>Colletotrichum boninense species complex</taxon>
    </lineage>
</organism>
<feature type="region of interest" description="Disordered" evidence="1">
    <location>
        <begin position="82"/>
        <end position="112"/>
    </location>
</feature>
<reference evidence="3" key="2">
    <citation type="submission" date="2020-11" db="EMBL/GenBank/DDBJ databases">
        <title>Whole genome sequencing of Colletotrichum sp.</title>
        <authorList>
            <person name="Li H."/>
        </authorList>
    </citation>
    <scope>NUCLEOTIDE SEQUENCE</scope>
    <source>
        <strain evidence="3">CkLH20</strain>
    </source>
</reference>
<sequence>MPLTKFFLCLGALATVMASAALLRWNPAPPMLQTPVASAAANASFAKICRASHALSSTHPGVGMSSWPTLFSALGLDARTPPFSSGESSSSAASPGGGRHDAASSAGKGRRPGRLEREIVLRAWTKAIANTYQAAQHVHRHNDNDDDSANGDEDDDAWARVLTEVADALYDDAARALYLGSVLPQMHAAARDWNRQAGSWSFGSSSASGAGRDQGEDRAAMMKELVRLCAAEGLWPGGG</sequence>
<dbReference type="AlphaFoldDB" id="A0A9P6I1Q4"/>
<dbReference type="EMBL" id="JAATWM020000056">
    <property type="protein sequence ID" value="KAF9870295.1"/>
    <property type="molecule type" value="Genomic_DNA"/>
</dbReference>
<name>A0A9P6I1Q4_9PEZI</name>
<keyword evidence="2" id="KW-0732">Signal</keyword>
<evidence type="ECO:0000313" key="3">
    <source>
        <dbReference type="EMBL" id="KAF9870295.1"/>
    </source>
</evidence>
<gene>
    <name evidence="3" type="ORF">CkaCkLH20_12259</name>
</gene>
<evidence type="ECO:0000313" key="4">
    <source>
        <dbReference type="Proteomes" id="UP000781932"/>
    </source>
</evidence>
<reference evidence="3" key="1">
    <citation type="submission" date="2020-03" db="EMBL/GenBank/DDBJ databases">
        <authorList>
            <person name="He L."/>
        </authorList>
    </citation>
    <scope>NUCLEOTIDE SEQUENCE</scope>
    <source>
        <strain evidence="3">CkLH20</strain>
    </source>
</reference>
<feature type="compositionally biased region" description="Low complexity" evidence="1">
    <location>
        <begin position="84"/>
        <end position="94"/>
    </location>
</feature>
<protein>
    <submittedName>
        <fullName evidence="3">Uncharacterized protein</fullName>
    </submittedName>
</protein>
<comment type="caution">
    <text evidence="3">The sequence shown here is derived from an EMBL/GenBank/DDBJ whole genome shotgun (WGS) entry which is preliminary data.</text>
</comment>
<dbReference type="RefSeq" id="XP_038739756.1">
    <property type="nucleotide sequence ID" value="XM_038894972.1"/>
</dbReference>
<keyword evidence="4" id="KW-1185">Reference proteome</keyword>
<proteinExistence type="predicted"/>